<dbReference type="Proteomes" id="UP000008912">
    <property type="component" value="Unassembled WGS sequence"/>
</dbReference>
<feature type="region of interest" description="Disordered" evidence="1">
    <location>
        <begin position="39"/>
        <end position="67"/>
    </location>
</feature>
<accession>A0A7N5JP94</accession>
<dbReference type="GeneTree" id="ENSGT01030000240299"/>
<proteinExistence type="predicted"/>
<dbReference type="InParanoid" id="A0A7N5JP94"/>
<name>A0A7N5JP94_AILME</name>
<reference evidence="2" key="2">
    <citation type="submission" date="2025-08" db="UniProtKB">
        <authorList>
            <consortium name="Ensembl"/>
        </authorList>
    </citation>
    <scope>IDENTIFICATION</scope>
</reference>
<evidence type="ECO:0000256" key="1">
    <source>
        <dbReference type="SAM" id="MobiDB-lite"/>
    </source>
</evidence>
<reference evidence="2 3" key="1">
    <citation type="journal article" date="2010" name="Nature">
        <title>The sequence and de novo assembly of the giant panda genome.</title>
        <authorList>
            <person name="Li R."/>
            <person name="Fan W."/>
            <person name="Tian G."/>
            <person name="Zhu H."/>
            <person name="He L."/>
            <person name="Cai J."/>
            <person name="Huang Q."/>
            <person name="Cai Q."/>
            <person name="Li B."/>
            <person name="Bai Y."/>
            <person name="Zhang Z."/>
            <person name="Zhang Y."/>
            <person name="Wang W."/>
            <person name="Li J."/>
            <person name="Wei F."/>
            <person name="Li H."/>
            <person name="Jian M."/>
            <person name="Li J."/>
            <person name="Zhang Z."/>
            <person name="Nielsen R."/>
            <person name="Li D."/>
            <person name="Gu W."/>
            <person name="Yang Z."/>
            <person name="Xuan Z."/>
            <person name="Ryder O.A."/>
            <person name="Leung F.C."/>
            <person name="Zhou Y."/>
            <person name="Cao J."/>
            <person name="Sun X."/>
            <person name="Fu Y."/>
            <person name="Fang X."/>
            <person name="Guo X."/>
            <person name="Wang B."/>
            <person name="Hou R."/>
            <person name="Shen F."/>
            <person name="Mu B."/>
            <person name="Ni P."/>
            <person name="Lin R."/>
            <person name="Qian W."/>
            <person name="Wang G."/>
            <person name="Yu C."/>
            <person name="Nie W."/>
            <person name="Wang J."/>
            <person name="Wu Z."/>
            <person name="Liang H."/>
            <person name="Min J."/>
            <person name="Wu Q."/>
            <person name="Cheng S."/>
            <person name="Ruan J."/>
            <person name="Wang M."/>
            <person name="Shi Z."/>
            <person name="Wen M."/>
            <person name="Liu B."/>
            <person name="Ren X."/>
            <person name="Zheng H."/>
            <person name="Dong D."/>
            <person name="Cook K."/>
            <person name="Shan G."/>
            <person name="Zhang H."/>
            <person name="Kosiol C."/>
            <person name="Xie X."/>
            <person name="Lu Z."/>
            <person name="Zheng H."/>
            <person name="Li Y."/>
            <person name="Steiner C.C."/>
            <person name="Lam T.T."/>
            <person name="Lin S."/>
            <person name="Zhang Q."/>
            <person name="Li G."/>
            <person name="Tian J."/>
            <person name="Gong T."/>
            <person name="Liu H."/>
            <person name="Zhang D."/>
            <person name="Fang L."/>
            <person name="Ye C."/>
            <person name="Zhang J."/>
            <person name="Hu W."/>
            <person name="Xu A."/>
            <person name="Ren Y."/>
            <person name="Zhang G."/>
            <person name="Bruford M.W."/>
            <person name="Li Q."/>
            <person name="Ma L."/>
            <person name="Guo Y."/>
            <person name="An N."/>
            <person name="Hu Y."/>
            <person name="Zheng Y."/>
            <person name="Shi Y."/>
            <person name="Li Z."/>
            <person name="Liu Q."/>
            <person name="Chen Y."/>
            <person name="Zhao J."/>
            <person name="Qu N."/>
            <person name="Zhao S."/>
            <person name="Tian F."/>
            <person name="Wang X."/>
            <person name="Wang H."/>
            <person name="Xu L."/>
            <person name="Liu X."/>
            <person name="Vinar T."/>
            <person name="Wang Y."/>
            <person name="Lam T.W."/>
            <person name="Yiu S.M."/>
            <person name="Liu S."/>
            <person name="Zhang H."/>
            <person name="Li D."/>
            <person name="Huang Y."/>
            <person name="Wang X."/>
            <person name="Yang G."/>
            <person name="Jiang Z."/>
            <person name="Wang J."/>
            <person name="Qin N."/>
            <person name="Li L."/>
            <person name="Li J."/>
            <person name="Bolund L."/>
            <person name="Kristiansen K."/>
            <person name="Wong G.K."/>
            <person name="Olson M."/>
            <person name="Zhang X."/>
            <person name="Li S."/>
            <person name="Yang H."/>
            <person name="Wang J."/>
            <person name="Wang J."/>
        </authorList>
    </citation>
    <scope>NUCLEOTIDE SEQUENCE [LARGE SCALE GENOMIC DNA]</scope>
</reference>
<dbReference type="AlphaFoldDB" id="A0A7N5JP94"/>
<evidence type="ECO:0000313" key="2">
    <source>
        <dbReference type="Ensembl" id="ENSAMEP00000028373.1"/>
    </source>
</evidence>
<keyword evidence="3" id="KW-1185">Reference proteome</keyword>
<evidence type="ECO:0000313" key="3">
    <source>
        <dbReference type="Proteomes" id="UP000008912"/>
    </source>
</evidence>
<reference evidence="2" key="3">
    <citation type="submission" date="2025-09" db="UniProtKB">
        <authorList>
            <consortium name="Ensembl"/>
        </authorList>
    </citation>
    <scope>IDENTIFICATION</scope>
</reference>
<organism evidence="2 3">
    <name type="scientific">Ailuropoda melanoleuca</name>
    <name type="common">Giant panda</name>
    <dbReference type="NCBI Taxonomy" id="9646"/>
    <lineage>
        <taxon>Eukaryota</taxon>
        <taxon>Metazoa</taxon>
        <taxon>Chordata</taxon>
        <taxon>Craniata</taxon>
        <taxon>Vertebrata</taxon>
        <taxon>Euteleostomi</taxon>
        <taxon>Mammalia</taxon>
        <taxon>Eutheria</taxon>
        <taxon>Laurasiatheria</taxon>
        <taxon>Carnivora</taxon>
        <taxon>Caniformia</taxon>
        <taxon>Ursidae</taxon>
        <taxon>Ailuropoda</taxon>
    </lineage>
</organism>
<protein>
    <submittedName>
        <fullName evidence="2">Uncharacterized protein</fullName>
    </submittedName>
</protein>
<sequence>VSPQTHVHASEGVKDAFARASKGKYRLLELSIENEKLGTGSCSQEDASLHGHENTCSHSFSCPADSS</sequence>
<dbReference type="Ensembl" id="ENSAMET00000044610.1">
    <property type="protein sequence ID" value="ENSAMEP00000028373.1"/>
    <property type="gene ID" value="ENSAMEG00000030149.1"/>
</dbReference>
<feature type="compositionally biased region" description="Polar residues" evidence="1">
    <location>
        <begin position="56"/>
        <end position="67"/>
    </location>
</feature>